<proteinExistence type="predicted"/>
<organism evidence="1 2">
    <name type="scientific">Streptomyces cellostaticus</name>
    <dbReference type="NCBI Taxonomy" id="67285"/>
    <lineage>
        <taxon>Bacteria</taxon>
        <taxon>Bacillati</taxon>
        <taxon>Actinomycetota</taxon>
        <taxon>Actinomycetes</taxon>
        <taxon>Kitasatosporales</taxon>
        <taxon>Streptomycetaceae</taxon>
        <taxon>Streptomyces</taxon>
    </lineage>
</organism>
<dbReference type="AlphaFoldDB" id="A0A124H9A2"/>
<dbReference type="STRING" id="67285.AQI88_41910"/>
<sequence length="208" mass="23383">MAEAVAPKVRAAQRRIVSTITSSGVLNRDGLALWREAGCGEWKATAAEIGQDLELLEVPYTIVTAFRFPLASSYNKPMRRGEEVRIARGDLTHLTRWMPSLKETIGDIPEDCHGWAFRLFQPRAEGMAIVNLALLADWPAWSKKQARAAGLVCAECDYDLRKFKDETRLPYDIRLPERPKTRRLACGQCCDHGLDEMERLAQLTGKPS</sequence>
<dbReference type="EMBL" id="LMWL01000131">
    <property type="protein sequence ID" value="KUM84321.1"/>
    <property type="molecule type" value="Genomic_DNA"/>
</dbReference>
<keyword evidence="2" id="KW-1185">Reference proteome</keyword>
<protein>
    <submittedName>
        <fullName evidence="1">Uncharacterized protein</fullName>
    </submittedName>
</protein>
<evidence type="ECO:0000313" key="1">
    <source>
        <dbReference type="EMBL" id="KUM84321.1"/>
    </source>
</evidence>
<evidence type="ECO:0000313" key="2">
    <source>
        <dbReference type="Proteomes" id="UP000054241"/>
    </source>
</evidence>
<name>A0A124H9A2_9ACTN</name>
<reference evidence="1 2" key="1">
    <citation type="submission" date="2015-10" db="EMBL/GenBank/DDBJ databases">
        <title>Draft genome sequence of Streptomyces cellostaticus DSM 40189, type strain for the species Streptomyces cellostaticus.</title>
        <authorList>
            <person name="Ruckert C."/>
            <person name="Winkler A."/>
            <person name="Kalinowski J."/>
            <person name="Kampfer P."/>
            <person name="Glaeser S."/>
        </authorList>
    </citation>
    <scope>NUCLEOTIDE SEQUENCE [LARGE SCALE GENOMIC DNA]</scope>
    <source>
        <strain evidence="1 2">DSM 40189</strain>
    </source>
</reference>
<accession>A0A124H9A2</accession>
<gene>
    <name evidence="1" type="ORF">AQI88_41910</name>
</gene>
<dbReference type="Proteomes" id="UP000054241">
    <property type="component" value="Unassembled WGS sequence"/>
</dbReference>
<comment type="caution">
    <text evidence="1">The sequence shown here is derived from an EMBL/GenBank/DDBJ whole genome shotgun (WGS) entry which is preliminary data.</text>
</comment>